<evidence type="ECO:0000256" key="18">
    <source>
        <dbReference type="SAM" id="SignalP"/>
    </source>
</evidence>
<dbReference type="GO" id="GO:0005975">
    <property type="term" value="P:carbohydrate metabolic process"/>
    <property type="evidence" value="ECO:0007669"/>
    <property type="project" value="InterPro"/>
</dbReference>
<dbReference type="InterPro" id="IPR017168">
    <property type="entry name" value="CHR-like"/>
</dbReference>
<dbReference type="AlphaFoldDB" id="A0A0F4YHH2"/>
<keyword evidence="6" id="KW-0328">Glycosyltransferase</keyword>
<dbReference type="STRING" id="1408163.A0A0F4YHH2"/>
<dbReference type="RefSeq" id="XP_013324167.1">
    <property type="nucleotide sequence ID" value="XM_013468713.1"/>
</dbReference>
<dbReference type="SUPFAM" id="SSF49899">
    <property type="entry name" value="Concanavalin A-like lectins/glucanases"/>
    <property type="match status" value="1"/>
</dbReference>
<dbReference type="CDD" id="cd02183">
    <property type="entry name" value="GH16_fungal_CRH1_transglycosylase"/>
    <property type="match status" value="1"/>
</dbReference>
<keyword evidence="12" id="KW-0449">Lipoprotein</keyword>
<evidence type="ECO:0000256" key="6">
    <source>
        <dbReference type="ARBA" id="ARBA00022676"/>
    </source>
</evidence>
<dbReference type="GO" id="GO:0016757">
    <property type="term" value="F:glycosyltransferase activity"/>
    <property type="evidence" value="ECO:0007669"/>
    <property type="project" value="UniProtKB-KW"/>
</dbReference>
<feature type="disulfide bond" evidence="17">
    <location>
        <begin position="25"/>
        <end position="32"/>
    </location>
</feature>
<evidence type="ECO:0000256" key="17">
    <source>
        <dbReference type="PIRSR" id="PIRSR037299-2"/>
    </source>
</evidence>
<reference evidence="20 21" key="1">
    <citation type="submission" date="2015-04" db="EMBL/GenBank/DDBJ databases">
        <authorList>
            <person name="Heijne W.H."/>
            <person name="Fedorova N.D."/>
            <person name="Nierman W.C."/>
            <person name="Vollebregt A.W."/>
            <person name="Zhao Z."/>
            <person name="Wu L."/>
            <person name="Kumar M."/>
            <person name="Stam H."/>
            <person name="van den Berg M.A."/>
            <person name="Pel H.J."/>
        </authorList>
    </citation>
    <scope>NUCLEOTIDE SEQUENCE [LARGE SCALE GENOMIC DNA]</scope>
    <source>
        <strain evidence="20 21">CBS 393.64</strain>
    </source>
</reference>
<evidence type="ECO:0000256" key="16">
    <source>
        <dbReference type="PIRSR" id="PIRSR037299-1"/>
    </source>
</evidence>
<name>A0A0F4YHH2_RASE3</name>
<evidence type="ECO:0000256" key="4">
    <source>
        <dbReference type="ARBA" id="ARBA00022475"/>
    </source>
</evidence>
<protein>
    <recommendedName>
        <fullName evidence="3">chitinase</fullName>
        <ecNumber evidence="3">3.2.1.14</ecNumber>
    </recommendedName>
</protein>
<keyword evidence="14" id="KW-0961">Cell wall biogenesis/degradation</keyword>
<accession>A0A0F4YHH2</accession>
<organism evidence="20 21">
    <name type="scientific">Rasamsonia emersonii (strain ATCC 16479 / CBS 393.64 / IMI 116815)</name>
    <dbReference type="NCBI Taxonomy" id="1408163"/>
    <lineage>
        <taxon>Eukaryota</taxon>
        <taxon>Fungi</taxon>
        <taxon>Dikarya</taxon>
        <taxon>Ascomycota</taxon>
        <taxon>Pezizomycotina</taxon>
        <taxon>Eurotiomycetes</taxon>
        <taxon>Eurotiomycetidae</taxon>
        <taxon>Eurotiales</taxon>
        <taxon>Trichocomaceae</taxon>
        <taxon>Rasamsonia</taxon>
    </lineage>
</organism>
<keyword evidence="7" id="KW-0808">Transferase</keyword>
<keyword evidence="5" id="KW-0336">GPI-anchor</keyword>
<evidence type="ECO:0000259" key="19">
    <source>
        <dbReference type="PROSITE" id="PS51762"/>
    </source>
</evidence>
<comment type="catalytic activity">
    <reaction evidence="1">
        <text>Random endo-hydrolysis of N-acetyl-beta-D-glucosaminide (1-&gt;4)-beta-linkages in chitin and chitodextrins.</text>
        <dbReference type="EC" id="3.2.1.14"/>
    </reaction>
</comment>
<dbReference type="Gene3D" id="2.60.120.200">
    <property type="match status" value="1"/>
</dbReference>
<dbReference type="PIRSF" id="PIRSF037299">
    <property type="entry name" value="Glycosidase_CRH1_prd"/>
    <property type="match status" value="1"/>
</dbReference>
<evidence type="ECO:0000313" key="20">
    <source>
        <dbReference type="EMBL" id="KKA17555.1"/>
    </source>
</evidence>
<feature type="domain" description="GH16" evidence="19">
    <location>
        <begin position="28"/>
        <end position="230"/>
    </location>
</feature>
<dbReference type="InterPro" id="IPR050546">
    <property type="entry name" value="Glycosyl_Hydrlase_16"/>
</dbReference>
<evidence type="ECO:0000256" key="1">
    <source>
        <dbReference type="ARBA" id="ARBA00000822"/>
    </source>
</evidence>
<dbReference type="GO" id="GO:0031505">
    <property type="term" value="P:fungal-type cell wall organization"/>
    <property type="evidence" value="ECO:0007669"/>
    <property type="project" value="TreeGrafter"/>
</dbReference>
<evidence type="ECO:0000256" key="13">
    <source>
        <dbReference type="ARBA" id="ARBA00023295"/>
    </source>
</evidence>
<comment type="subcellular location">
    <subcellularLocation>
        <location evidence="2">Cell membrane</location>
        <topology evidence="2">Lipid-anchor</topology>
        <topology evidence="2">GPI-anchor</topology>
    </subcellularLocation>
</comment>
<proteinExistence type="inferred from homology"/>
<dbReference type="GeneID" id="25320762"/>
<dbReference type="EMBL" id="LASV01000617">
    <property type="protein sequence ID" value="KKA17555.1"/>
    <property type="molecule type" value="Genomic_DNA"/>
</dbReference>
<dbReference type="PANTHER" id="PTHR10963:SF27">
    <property type="entry name" value="GLYCOSIDASE-RELATED"/>
    <property type="match status" value="1"/>
</dbReference>
<keyword evidence="8 18" id="KW-0732">Signal</keyword>
<evidence type="ECO:0000256" key="8">
    <source>
        <dbReference type="ARBA" id="ARBA00022729"/>
    </source>
</evidence>
<comment type="similarity">
    <text evidence="15">Belongs to the glycosyl hydrolase 16 family. CRH1 subfamily.</text>
</comment>
<evidence type="ECO:0000256" key="5">
    <source>
        <dbReference type="ARBA" id="ARBA00022622"/>
    </source>
</evidence>
<keyword evidence="13" id="KW-0326">Glycosidase</keyword>
<feature type="active site" description="Proton donor" evidence="16">
    <location>
        <position position="123"/>
    </location>
</feature>
<evidence type="ECO:0000256" key="7">
    <source>
        <dbReference type="ARBA" id="ARBA00022679"/>
    </source>
</evidence>
<keyword evidence="4" id="KW-1003">Cell membrane</keyword>
<dbReference type="GO" id="GO:0098552">
    <property type="term" value="C:side of membrane"/>
    <property type="evidence" value="ECO:0007669"/>
    <property type="project" value="UniProtKB-KW"/>
</dbReference>
<feature type="non-terminal residue" evidence="20">
    <location>
        <position position="315"/>
    </location>
</feature>
<dbReference type="InterPro" id="IPR000757">
    <property type="entry name" value="Beta-glucanase-like"/>
</dbReference>
<comment type="caution">
    <text evidence="20">The sequence shown here is derived from an EMBL/GenBank/DDBJ whole genome shotgun (WGS) entry which is preliminary data.</text>
</comment>
<keyword evidence="10" id="KW-0472">Membrane</keyword>
<evidence type="ECO:0000313" key="21">
    <source>
        <dbReference type="Proteomes" id="UP000053958"/>
    </source>
</evidence>
<dbReference type="GO" id="GO:0008843">
    <property type="term" value="F:endochitinase activity"/>
    <property type="evidence" value="ECO:0007669"/>
    <property type="project" value="UniProtKB-EC"/>
</dbReference>
<keyword evidence="21" id="KW-1185">Reference proteome</keyword>
<dbReference type="InterPro" id="IPR013320">
    <property type="entry name" value="ConA-like_dom_sf"/>
</dbReference>
<evidence type="ECO:0000256" key="2">
    <source>
        <dbReference type="ARBA" id="ARBA00004609"/>
    </source>
</evidence>
<evidence type="ECO:0000256" key="11">
    <source>
        <dbReference type="ARBA" id="ARBA00023180"/>
    </source>
</evidence>
<keyword evidence="11" id="KW-0325">Glycoprotein</keyword>
<dbReference type="EC" id="3.2.1.14" evidence="3"/>
<evidence type="ECO:0000256" key="14">
    <source>
        <dbReference type="ARBA" id="ARBA00023316"/>
    </source>
</evidence>
<dbReference type="Proteomes" id="UP000053958">
    <property type="component" value="Unassembled WGS sequence"/>
</dbReference>
<evidence type="ECO:0000256" key="12">
    <source>
        <dbReference type="ARBA" id="ARBA00023288"/>
    </source>
</evidence>
<evidence type="ECO:0000256" key="15">
    <source>
        <dbReference type="ARBA" id="ARBA00038074"/>
    </source>
</evidence>
<dbReference type="GO" id="GO:0009277">
    <property type="term" value="C:fungal-type cell wall"/>
    <property type="evidence" value="ECO:0007669"/>
    <property type="project" value="TreeGrafter"/>
</dbReference>
<gene>
    <name evidence="20" type="ORF">T310_8506</name>
</gene>
<evidence type="ECO:0000256" key="9">
    <source>
        <dbReference type="ARBA" id="ARBA00022801"/>
    </source>
</evidence>
<keyword evidence="9" id="KW-0378">Hydrolase</keyword>
<feature type="signal peptide" evidence="18">
    <location>
        <begin position="1"/>
        <end position="19"/>
    </location>
</feature>
<feature type="active site" description="Nucleophile" evidence="16">
    <location>
        <position position="119"/>
    </location>
</feature>
<dbReference type="GO" id="GO:0005886">
    <property type="term" value="C:plasma membrane"/>
    <property type="evidence" value="ECO:0007669"/>
    <property type="project" value="UniProtKB-SubCell"/>
</dbReference>
<dbReference type="OrthoDB" id="4781at2759"/>
<dbReference type="Pfam" id="PF00722">
    <property type="entry name" value="Glyco_hydro_16"/>
    <property type="match status" value="1"/>
</dbReference>
<dbReference type="PROSITE" id="PS51762">
    <property type="entry name" value="GH16_2"/>
    <property type="match status" value="1"/>
</dbReference>
<evidence type="ECO:0000256" key="10">
    <source>
        <dbReference type="ARBA" id="ARBA00023136"/>
    </source>
</evidence>
<sequence>MTLLFLLGLLAAAITSVHAQTWTDCNPTKQSCAPDPAFGTSWTWNWSSNSILDSTWNITNGAVDYTDNAMMFSIQKRLDSPTIRSNFYIFFGRIEYHVQAAPGHGVISSVVLQSDDLDEVDWEWVGSESPQVQTNYFSKGQTVNGSAATFNISGSTTDDYHNYTTYWTKDKLEWWVDGHLLRTLNYEDAEGGTAYPQTPMTIRLGIWPGGDPSQPQGRIEWAGGVINYDDGPYNMYVQQVSVQDFSTGKEYVYSNRDGTYQSITIVPGNSTAAETLYKHHESVAQKWANLPQGAKVGVYAAAAGAAGLGLAVLIF</sequence>
<dbReference type="PANTHER" id="PTHR10963">
    <property type="entry name" value="GLYCOSYL HYDROLASE-RELATED"/>
    <property type="match status" value="1"/>
</dbReference>
<keyword evidence="17" id="KW-1015">Disulfide bond</keyword>
<feature type="chain" id="PRO_5002481609" description="chitinase" evidence="18">
    <location>
        <begin position="20"/>
        <end position="315"/>
    </location>
</feature>
<evidence type="ECO:0000256" key="3">
    <source>
        <dbReference type="ARBA" id="ARBA00012729"/>
    </source>
</evidence>